<keyword evidence="4" id="KW-1185">Reference proteome</keyword>
<accession>A0A371IH66</accession>
<sequence length="843" mass="95701">MKQRLFKSSVSKGWMFDDRRRRSDDILIAYEIGAIAGDTRSVFLIRMTRKRSFDSLYPFDPKIDKTLNKIRKFKNMHVGHSSGSFSSIFETDNFEIKHDISNNPLYKPDPMENNNRTLMELATPDLELTQSYKLKSGLVYLFPKFHGLAGEDPHKHLKEFHMVCSTMRPEGILEDYIKMKVFSFSLDGVARSTVVSTNSSPNFSSNSDNSVSVANNIDFSSYSSSNSNTYSNLDLTDSNKPELMENQDRTLKELATADVVYQPWCIEYPQLEPTQSYELKSGEDPHKHLKEFHVGILEDYIKIKAFLFSLDGVAKDWVYLQQAFFNTWGDMKHTFLEKFFSVSRTATIRKAICGIWQHVGETLHEYWERFNRLCATCPHHQISLMMMDCSMIDVASGGALMDKTSTIARHLILNMASNTQGAITNRVVNEVGVVDNVRLENQLTELTSLVRQLTISQHQQIPPLKICGICTFMEHPTNMCPTLQETESGNAEIVGAIGGNQYGRQSYQTRQFDGQQFGRPQQYRSSPIRLRYPTPLFQQQQQQIPTQNNSPSMEEWMKFQQNMNATMHDLKLQIGQLASSVSQIQMAGSGNLPSQTIPNPKGGNVSTIMLRSGKELQVALRPKPNPTDTESEPKANSRTRITPLLFPSQSLSTRKPEIDEDLLKMFRRVEINIPLLDAIKQFLKELCIHKRKKLKARAEVEGVLSVFIQKEVTARTQPAPPRKCRDLGIFSVPCTIGDCTFANAMLDLGASINVMPASIYKSLNFGDLEPIGVRCITHGYLEDVLVEVNELIFPTNFYVLDMEYEMSRKGSTLILGRPFLMTARTKIDLYAETLSMEFGDNLV</sequence>
<dbReference type="EMBL" id="QJKJ01000076">
    <property type="protein sequence ID" value="RDY14407.1"/>
    <property type="molecule type" value="Genomic_DNA"/>
</dbReference>
<gene>
    <name evidence="3" type="ORF">CR513_00511</name>
</gene>
<dbReference type="InterPro" id="IPR021109">
    <property type="entry name" value="Peptidase_aspartic_dom_sf"/>
</dbReference>
<dbReference type="Gene3D" id="2.40.70.10">
    <property type="entry name" value="Acid Proteases"/>
    <property type="match status" value="1"/>
</dbReference>
<feature type="non-terminal residue" evidence="3">
    <location>
        <position position="1"/>
    </location>
</feature>
<name>A0A371IH66_MUCPR</name>
<dbReference type="PANTHER" id="PTHR33067">
    <property type="entry name" value="RNA-DIRECTED DNA POLYMERASE-RELATED"/>
    <property type="match status" value="1"/>
</dbReference>
<dbReference type="InterPro" id="IPR005162">
    <property type="entry name" value="Retrotrans_gag_dom"/>
</dbReference>
<dbReference type="AlphaFoldDB" id="A0A371IH66"/>
<dbReference type="Pfam" id="PF03732">
    <property type="entry name" value="Retrotrans_gag"/>
    <property type="match status" value="1"/>
</dbReference>
<evidence type="ECO:0000259" key="2">
    <source>
        <dbReference type="Pfam" id="PF03732"/>
    </source>
</evidence>
<evidence type="ECO:0000256" key="1">
    <source>
        <dbReference type="SAM" id="MobiDB-lite"/>
    </source>
</evidence>
<feature type="region of interest" description="Disordered" evidence="1">
    <location>
        <begin position="620"/>
        <end position="639"/>
    </location>
</feature>
<reference evidence="3" key="1">
    <citation type="submission" date="2018-05" db="EMBL/GenBank/DDBJ databases">
        <title>Draft genome of Mucuna pruriens seed.</title>
        <authorList>
            <person name="Nnadi N.E."/>
            <person name="Vos R."/>
            <person name="Hasami M.H."/>
            <person name="Devisetty U.K."/>
            <person name="Aguiy J.C."/>
        </authorList>
    </citation>
    <scope>NUCLEOTIDE SEQUENCE [LARGE SCALE GENOMIC DNA]</scope>
    <source>
        <strain evidence="3">JCA_2017</strain>
    </source>
</reference>
<organism evidence="3 4">
    <name type="scientific">Mucuna pruriens</name>
    <name type="common">Velvet bean</name>
    <name type="synonym">Dolichos pruriens</name>
    <dbReference type="NCBI Taxonomy" id="157652"/>
    <lineage>
        <taxon>Eukaryota</taxon>
        <taxon>Viridiplantae</taxon>
        <taxon>Streptophyta</taxon>
        <taxon>Embryophyta</taxon>
        <taxon>Tracheophyta</taxon>
        <taxon>Spermatophyta</taxon>
        <taxon>Magnoliopsida</taxon>
        <taxon>eudicotyledons</taxon>
        <taxon>Gunneridae</taxon>
        <taxon>Pentapetalae</taxon>
        <taxon>rosids</taxon>
        <taxon>fabids</taxon>
        <taxon>Fabales</taxon>
        <taxon>Fabaceae</taxon>
        <taxon>Papilionoideae</taxon>
        <taxon>50 kb inversion clade</taxon>
        <taxon>NPAAA clade</taxon>
        <taxon>indigoferoid/millettioid clade</taxon>
        <taxon>Phaseoleae</taxon>
        <taxon>Mucuna</taxon>
    </lineage>
</organism>
<dbReference type="CDD" id="cd00303">
    <property type="entry name" value="retropepsin_like"/>
    <property type="match status" value="1"/>
</dbReference>
<evidence type="ECO:0000313" key="4">
    <source>
        <dbReference type="Proteomes" id="UP000257109"/>
    </source>
</evidence>
<dbReference type="OrthoDB" id="778454at2759"/>
<comment type="caution">
    <text evidence="3">The sequence shown here is derived from an EMBL/GenBank/DDBJ whole genome shotgun (WGS) entry which is preliminary data.</text>
</comment>
<dbReference type="PANTHER" id="PTHR33067:SF15">
    <property type="entry name" value="RNA-DIRECTED DNA POLYMERASE"/>
    <property type="match status" value="1"/>
</dbReference>
<evidence type="ECO:0000313" key="3">
    <source>
        <dbReference type="EMBL" id="RDY14407.1"/>
    </source>
</evidence>
<feature type="domain" description="Retrotransposon gag" evidence="2">
    <location>
        <begin position="305"/>
        <end position="383"/>
    </location>
</feature>
<dbReference type="Proteomes" id="UP000257109">
    <property type="component" value="Unassembled WGS sequence"/>
</dbReference>
<proteinExistence type="predicted"/>
<protein>
    <recommendedName>
        <fullName evidence="2">Retrotransposon gag domain-containing protein</fullName>
    </recommendedName>
</protein>